<dbReference type="Proteomes" id="UP001180551">
    <property type="component" value="Unassembled WGS sequence"/>
</dbReference>
<evidence type="ECO:0000256" key="1">
    <source>
        <dbReference type="SAM" id="MobiDB-lite"/>
    </source>
</evidence>
<evidence type="ECO:0000313" key="4">
    <source>
        <dbReference type="Proteomes" id="UP001180551"/>
    </source>
</evidence>
<dbReference type="RefSeq" id="WP_311624428.1">
    <property type="nucleotide sequence ID" value="NZ_JAVRFE010000019.1"/>
</dbReference>
<feature type="compositionally biased region" description="Gly residues" evidence="1">
    <location>
        <begin position="124"/>
        <end position="137"/>
    </location>
</feature>
<proteinExistence type="predicted"/>
<keyword evidence="2" id="KW-1133">Transmembrane helix</keyword>
<sequence>MTAVAVLCGLAAVGLTVVALTVDLDTADRAASVIGTVVGLAGLVVSLFSLHRAKAGSPVESGGARSVAAGRNIAQAVTGDPRRGARPVGPTAVPASPVPSGDAGGGPAGPVRAPGERSVAAGDSIGGADSGDEGGVG</sequence>
<keyword evidence="2" id="KW-0472">Membrane</keyword>
<comment type="caution">
    <text evidence="3">The sequence shown here is derived from an EMBL/GenBank/DDBJ whole genome shotgun (WGS) entry which is preliminary data.</text>
</comment>
<feature type="region of interest" description="Disordered" evidence="1">
    <location>
        <begin position="76"/>
        <end position="137"/>
    </location>
</feature>
<keyword evidence="4" id="KW-1185">Reference proteome</keyword>
<name>A0ABU2T8M6_9ACTN</name>
<feature type="compositionally biased region" description="Low complexity" evidence="1">
    <location>
        <begin position="109"/>
        <end position="123"/>
    </location>
</feature>
<accession>A0ABU2T8M6</accession>
<gene>
    <name evidence="3" type="ORF">RM550_16295</name>
</gene>
<keyword evidence="2" id="KW-0812">Transmembrane</keyword>
<evidence type="ECO:0000313" key="3">
    <source>
        <dbReference type="EMBL" id="MDT0457281.1"/>
    </source>
</evidence>
<protein>
    <submittedName>
        <fullName evidence="3">Uncharacterized protein</fullName>
    </submittedName>
</protein>
<feature type="transmembrane region" description="Helical" evidence="2">
    <location>
        <begin position="29"/>
        <end position="50"/>
    </location>
</feature>
<evidence type="ECO:0000256" key="2">
    <source>
        <dbReference type="SAM" id="Phobius"/>
    </source>
</evidence>
<organism evidence="3 4">
    <name type="scientific">Streptomyces mooreae</name>
    <dbReference type="NCBI Taxonomy" id="3075523"/>
    <lineage>
        <taxon>Bacteria</taxon>
        <taxon>Bacillati</taxon>
        <taxon>Actinomycetota</taxon>
        <taxon>Actinomycetes</taxon>
        <taxon>Kitasatosporales</taxon>
        <taxon>Streptomycetaceae</taxon>
        <taxon>Streptomyces</taxon>
    </lineage>
</organism>
<dbReference type="EMBL" id="JAVRFE010000019">
    <property type="protein sequence ID" value="MDT0457281.1"/>
    <property type="molecule type" value="Genomic_DNA"/>
</dbReference>
<reference evidence="3" key="1">
    <citation type="submission" date="2024-05" db="EMBL/GenBank/DDBJ databases">
        <title>30 novel species of actinomycetes from the DSMZ collection.</title>
        <authorList>
            <person name="Nouioui I."/>
        </authorList>
    </citation>
    <scope>NUCLEOTIDE SEQUENCE</scope>
    <source>
        <strain evidence="3">DSM 41527</strain>
    </source>
</reference>